<dbReference type="InterPro" id="IPR003677">
    <property type="entry name" value="ANIS5_cation-bd"/>
</dbReference>
<organism evidence="3 4">
    <name type="scientific">Parascaris univalens</name>
    <name type="common">Nematode worm</name>
    <dbReference type="NCBI Taxonomy" id="6257"/>
    <lineage>
        <taxon>Eukaryota</taxon>
        <taxon>Metazoa</taxon>
        <taxon>Ecdysozoa</taxon>
        <taxon>Nematoda</taxon>
        <taxon>Chromadorea</taxon>
        <taxon>Rhabditida</taxon>
        <taxon>Spirurina</taxon>
        <taxon>Ascaridomorpha</taxon>
        <taxon>Ascaridoidea</taxon>
        <taxon>Ascarididae</taxon>
        <taxon>Parascaris</taxon>
    </lineage>
</organism>
<protein>
    <submittedName>
        <fullName evidence="4">SXP/RAL-2 family protein Ani s 5-like cation-binding domain-containing protein</fullName>
    </submittedName>
</protein>
<keyword evidence="3" id="KW-1185">Reference proteome</keyword>
<keyword evidence="1" id="KW-0732">Signal</keyword>
<feature type="domain" description="SXP/RAL-2 family protein Ani s 5-like cation-binding" evidence="2">
    <location>
        <begin position="39"/>
        <end position="139"/>
    </location>
</feature>
<evidence type="ECO:0000313" key="4">
    <source>
        <dbReference type="WBParaSite" id="PgR049_g060_t01"/>
    </source>
</evidence>
<proteinExistence type="predicted"/>
<feature type="signal peptide" evidence="1">
    <location>
        <begin position="1"/>
        <end position="19"/>
    </location>
</feature>
<dbReference type="WBParaSite" id="PgR049_g060_t01">
    <property type="protein sequence ID" value="PgR049_g060_t01"/>
    <property type="gene ID" value="PgR049_g060"/>
</dbReference>
<dbReference type="Proteomes" id="UP000887569">
    <property type="component" value="Unplaced"/>
</dbReference>
<evidence type="ECO:0000313" key="3">
    <source>
        <dbReference type="Proteomes" id="UP000887569"/>
    </source>
</evidence>
<evidence type="ECO:0000259" key="2">
    <source>
        <dbReference type="Pfam" id="PF02520"/>
    </source>
</evidence>
<sequence>MNRVFVHLLYATLVVPVFPQWMVYYDDYLPNFLVGANEEQTEQFKRIISDRSLSATEYNQRMDALISQLDPSNREKYMQPQRQAKESMERVSAKFLELISHLSGETKRAAQQLVDNVLASGQQTAQEMNRRMDAILSNLTPSAISELMNAYYDAIQLVNSNDK</sequence>
<dbReference type="Pfam" id="PF02520">
    <property type="entry name" value="ANIS5_cation-bd"/>
    <property type="match status" value="1"/>
</dbReference>
<feature type="chain" id="PRO_5037564587" evidence="1">
    <location>
        <begin position="20"/>
        <end position="163"/>
    </location>
</feature>
<evidence type="ECO:0000256" key="1">
    <source>
        <dbReference type="SAM" id="SignalP"/>
    </source>
</evidence>
<dbReference type="AlphaFoldDB" id="A0A915BP55"/>
<accession>A0A915BP55</accession>
<name>A0A915BP55_PARUN</name>
<reference evidence="4" key="1">
    <citation type="submission" date="2022-11" db="UniProtKB">
        <authorList>
            <consortium name="WormBaseParasite"/>
        </authorList>
    </citation>
    <scope>IDENTIFICATION</scope>
</reference>